<evidence type="ECO:0000256" key="2">
    <source>
        <dbReference type="ARBA" id="ARBA00023001"/>
    </source>
</evidence>
<proteinExistence type="inferred from homology"/>
<evidence type="ECO:0000256" key="8">
    <source>
        <dbReference type="PROSITE-ProRule" id="PRU10057"/>
    </source>
</evidence>
<keyword evidence="9" id="KW-0732">Signal</keyword>
<feature type="binding site" evidence="7">
    <location>
        <position position="248"/>
    </location>
    <ligand>
        <name>substrate</name>
    </ligand>
</feature>
<dbReference type="OMA" id="LVDSIVW"/>
<dbReference type="InterPro" id="IPR001524">
    <property type="entry name" value="Glyco_hydro_6_CS"/>
</dbReference>
<dbReference type="EMBL" id="KE145355">
    <property type="protein sequence ID" value="EPE35213.1"/>
    <property type="molecule type" value="Genomic_DNA"/>
</dbReference>
<dbReference type="PANTHER" id="PTHR34876:SF10">
    <property type="entry name" value="GLUCANASE"/>
    <property type="match status" value="1"/>
</dbReference>
<evidence type="ECO:0000256" key="3">
    <source>
        <dbReference type="ARBA" id="ARBA00023277"/>
    </source>
</evidence>
<feature type="active site" description="Proton acceptor" evidence="6">
    <location>
        <position position="341"/>
    </location>
</feature>
<keyword evidence="4 9" id="KW-0326">Glycosidase</keyword>
<dbReference type="EC" id="3.2.1.-" evidence="9"/>
<dbReference type="Pfam" id="PF01341">
    <property type="entry name" value="Glyco_hydro_6"/>
    <property type="match status" value="1"/>
</dbReference>
<gene>
    <name evidence="10" type="ORF">GLAREA_10910</name>
</gene>
<dbReference type="AlphaFoldDB" id="S3EA57"/>
<dbReference type="PRINTS" id="PR00733">
    <property type="entry name" value="GLHYDRLASE6"/>
</dbReference>
<protein>
    <recommendedName>
        <fullName evidence="9">Glucanase</fullName>
        <ecNumber evidence="9">3.2.1.-</ecNumber>
    </recommendedName>
</protein>
<evidence type="ECO:0000256" key="7">
    <source>
        <dbReference type="PIRSR" id="PIRSR001100-2"/>
    </source>
</evidence>
<keyword evidence="11" id="KW-1185">Reference proteome</keyword>
<name>S3EA57_GLAL2</name>
<feature type="binding site" evidence="7">
    <location>
        <position position="206"/>
    </location>
    <ligand>
        <name>substrate</name>
    </ligand>
</feature>
<feature type="signal peptide" evidence="9">
    <location>
        <begin position="1"/>
        <end position="16"/>
    </location>
</feature>
<dbReference type="HOGENOM" id="CLU_015488_0_0_1"/>
<dbReference type="PIRSF" id="PIRSF001100">
    <property type="entry name" value="Beta_cellobiohydrolase"/>
    <property type="match status" value="1"/>
</dbReference>
<dbReference type="GO" id="GO:0004553">
    <property type="term" value="F:hydrolase activity, hydrolyzing O-glycosyl compounds"/>
    <property type="evidence" value="ECO:0007669"/>
    <property type="project" value="InterPro"/>
</dbReference>
<dbReference type="InterPro" id="IPR036434">
    <property type="entry name" value="Beta_cellobiohydrolase_sf"/>
</dbReference>
<feature type="binding site" evidence="7">
    <location>
        <position position="73"/>
    </location>
    <ligand>
        <name>substrate</name>
    </ligand>
</feature>
<keyword evidence="2 9" id="KW-0136">Cellulose degradation</keyword>
<dbReference type="SUPFAM" id="SSF51989">
    <property type="entry name" value="Glycosyl hydrolases family 6, cellulases"/>
    <property type="match status" value="1"/>
</dbReference>
<feature type="binding site" evidence="7">
    <location>
        <position position="308"/>
    </location>
    <ligand>
        <name>substrate</name>
    </ligand>
</feature>
<keyword evidence="5 9" id="KW-0624">Polysaccharide degradation</keyword>
<sequence>MKYITATALLVVGVLGRPMTNTTDTNPFIGKNYFANSGYAAKLETTIKAFLAKNDTLNAARVKTVQKTGTFVWVTTVSGLDAIDKTIAEARAEQLRTSQEQIVQLVLYDLPDRDCSGGESGGEFSSTANGLELYKTTFVDSYAARVKSAPDLTFAIILEPDSLGNLITNQNVPFCANASAIYEEGIAYAISQLQAPHISLYIDAAHGGWLGWDGNLGPSAAEFAKVVGLAQNITAGATIRGFSTDVSNFNPYIANPRANYTEWSNSFDEFNYAKSLSPHLIENGLPAHFIIDQGRSGLQNTRDSWGEWCNAVAGFGIRPTTETNSTLVDSIVWAKPGGESDGACGPEVEGTKGPNAGLWWDEYVQMLVKNAEPPLEIN</sequence>
<dbReference type="Proteomes" id="UP000016922">
    <property type="component" value="Unassembled WGS sequence"/>
</dbReference>
<evidence type="ECO:0000313" key="10">
    <source>
        <dbReference type="EMBL" id="EPE35213.1"/>
    </source>
</evidence>
<evidence type="ECO:0000256" key="1">
    <source>
        <dbReference type="ARBA" id="ARBA00022801"/>
    </source>
</evidence>
<evidence type="ECO:0000313" key="11">
    <source>
        <dbReference type="Proteomes" id="UP000016922"/>
    </source>
</evidence>
<feature type="active site" description="Proton donor" evidence="6 8">
    <location>
        <position position="161"/>
    </location>
</feature>
<keyword evidence="1 9" id="KW-0378">Hydrolase</keyword>
<accession>S3EA57</accession>
<evidence type="ECO:0000256" key="5">
    <source>
        <dbReference type="ARBA" id="ARBA00023326"/>
    </source>
</evidence>
<dbReference type="STRING" id="1116229.S3EA57"/>
<reference evidence="10 11" key="1">
    <citation type="journal article" date="2013" name="BMC Genomics">
        <title>Genomics-driven discovery of the pneumocandin biosynthetic gene cluster in the fungus Glarea lozoyensis.</title>
        <authorList>
            <person name="Chen L."/>
            <person name="Yue Q."/>
            <person name="Zhang X."/>
            <person name="Xiang M."/>
            <person name="Wang C."/>
            <person name="Li S."/>
            <person name="Che Y."/>
            <person name="Ortiz-Lopez F.J."/>
            <person name="Bills G.F."/>
            <person name="Liu X."/>
            <person name="An Z."/>
        </authorList>
    </citation>
    <scope>NUCLEOTIDE SEQUENCE [LARGE SCALE GENOMIC DNA]</scope>
    <source>
        <strain evidence="11">ATCC 20868 / MF5171</strain>
    </source>
</reference>
<organism evidence="10 11">
    <name type="scientific">Glarea lozoyensis (strain ATCC 20868 / MF5171)</name>
    <dbReference type="NCBI Taxonomy" id="1116229"/>
    <lineage>
        <taxon>Eukaryota</taxon>
        <taxon>Fungi</taxon>
        <taxon>Dikarya</taxon>
        <taxon>Ascomycota</taxon>
        <taxon>Pezizomycotina</taxon>
        <taxon>Leotiomycetes</taxon>
        <taxon>Helotiales</taxon>
        <taxon>Helotiaceae</taxon>
        <taxon>Glarea</taxon>
    </lineage>
</organism>
<evidence type="ECO:0000256" key="9">
    <source>
        <dbReference type="RuleBase" id="RU361186"/>
    </source>
</evidence>
<dbReference type="PROSITE" id="PS00656">
    <property type="entry name" value="GLYCOSYL_HYDROL_F6_2"/>
    <property type="match status" value="1"/>
</dbReference>
<keyword evidence="3 9" id="KW-0119">Carbohydrate metabolism</keyword>
<evidence type="ECO:0000256" key="6">
    <source>
        <dbReference type="PIRSR" id="PIRSR001100-1"/>
    </source>
</evidence>
<dbReference type="RefSeq" id="XP_008078200.1">
    <property type="nucleotide sequence ID" value="XM_008080009.1"/>
</dbReference>
<dbReference type="PANTHER" id="PTHR34876">
    <property type="match status" value="1"/>
</dbReference>
<dbReference type="eggNOG" id="ENOG502SATK">
    <property type="taxonomic scope" value="Eukaryota"/>
</dbReference>
<evidence type="ECO:0000256" key="4">
    <source>
        <dbReference type="ARBA" id="ARBA00023295"/>
    </source>
</evidence>
<feature type="binding site" evidence="7">
    <location>
        <position position="209"/>
    </location>
    <ligand>
        <name>substrate</name>
    </ligand>
</feature>
<dbReference type="GeneID" id="19469954"/>
<comment type="similarity">
    <text evidence="9">Belongs to the glycosyl hydrolase family 6.</text>
</comment>
<dbReference type="OrthoDB" id="64893at2759"/>
<dbReference type="Gene3D" id="3.20.20.40">
    <property type="entry name" value="1, 4-beta cellobiohydrolase"/>
    <property type="match status" value="1"/>
</dbReference>
<dbReference type="KEGG" id="glz:GLAREA_10910"/>
<feature type="binding site" evidence="7">
    <location>
        <position position="335"/>
    </location>
    <ligand>
        <name>substrate</name>
    </ligand>
</feature>
<dbReference type="GO" id="GO:0030245">
    <property type="term" value="P:cellulose catabolic process"/>
    <property type="evidence" value="ECO:0007669"/>
    <property type="project" value="UniProtKB-KW"/>
</dbReference>
<feature type="binding site" evidence="7">
    <location>
        <position position="339"/>
    </location>
    <ligand>
        <name>substrate</name>
    </ligand>
</feature>
<feature type="chain" id="PRO_5005146326" description="Glucanase" evidence="9">
    <location>
        <begin position="17"/>
        <end position="378"/>
    </location>
</feature>
<dbReference type="InterPro" id="IPR016288">
    <property type="entry name" value="Beta_cellobiohydrolase"/>
</dbReference>